<name>A0A1G6BYF6_9HYPH</name>
<protein>
    <submittedName>
        <fullName evidence="14">Heat shock protein. Metallo peptidase. MEROPS family M48B</fullName>
    </submittedName>
</protein>
<evidence type="ECO:0000256" key="6">
    <source>
        <dbReference type="ARBA" id="ARBA00022833"/>
    </source>
</evidence>
<keyword evidence="14" id="KW-0346">Stress response</keyword>
<feature type="region of interest" description="Disordered" evidence="11">
    <location>
        <begin position="331"/>
        <end position="362"/>
    </location>
</feature>
<evidence type="ECO:0000256" key="10">
    <source>
        <dbReference type="RuleBase" id="RU003983"/>
    </source>
</evidence>
<keyword evidence="2 10" id="KW-0645">Protease</keyword>
<dbReference type="InterPro" id="IPR050083">
    <property type="entry name" value="HtpX_protease"/>
</dbReference>
<keyword evidence="5 10" id="KW-0378">Hydrolase</keyword>
<dbReference type="Proteomes" id="UP000199071">
    <property type="component" value="Unassembled WGS sequence"/>
</dbReference>
<keyword evidence="1" id="KW-1003">Cell membrane</keyword>
<organism evidence="14 15">
    <name type="scientific">Bauldia litoralis</name>
    <dbReference type="NCBI Taxonomy" id="665467"/>
    <lineage>
        <taxon>Bacteria</taxon>
        <taxon>Pseudomonadati</taxon>
        <taxon>Pseudomonadota</taxon>
        <taxon>Alphaproteobacteria</taxon>
        <taxon>Hyphomicrobiales</taxon>
        <taxon>Kaistiaceae</taxon>
        <taxon>Bauldia</taxon>
    </lineage>
</organism>
<dbReference type="CDD" id="cd07340">
    <property type="entry name" value="M48B_Htpx_like"/>
    <property type="match status" value="1"/>
</dbReference>
<dbReference type="OrthoDB" id="15218at2"/>
<keyword evidence="3 12" id="KW-0812">Transmembrane</keyword>
<evidence type="ECO:0000256" key="9">
    <source>
        <dbReference type="ARBA" id="ARBA00023136"/>
    </source>
</evidence>
<evidence type="ECO:0000256" key="3">
    <source>
        <dbReference type="ARBA" id="ARBA00022692"/>
    </source>
</evidence>
<evidence type="ECO:0000256" key="4">
    <source>
        <dbReference type="ARBA" id="ARBA00022723"/>
    </source>
</evidence>
<evidence type="ECO:0000256" key="7">
    <source>
        <dbReference type="ARBA" id="ARBA00022989"/>
    </source>
</evidence>
<evidence type="ECO:0000256" key="11">
    <source>
        <dbReference type="SAM" id="MobiDB-lite"/>
    </source>
</evidence>
<evidence type="ECO:0000313" key="14">
    <source>
        <dbReference type="EMBL" id="SDB25607.1"/>
    </source>
</evidence>
<evidence type="ECO:0000256" key="5">
    <source>
        <dbReference type="ARBA" id="ARBA00022801"/>
    </source>
</evidence>
<accession>A0A1G6BYF6</accession>
<dbReference type="PANTHER" id="PTHR43221:SF2">
    <property type="entry name" value="PROTEASE HTPX HOMOLOG"/>
    <property type="match status" value="1"/>
</dbReference>
<dbReference type="Pfam" id="PF01435">
    <property type="entry name" value="Peptidase_M48"/>
    <property type="match status" value="1"/>
</dbReference>
<dbReference type="Gene3D" id="3.30.2010.10">
    <property type="entry name" value="Metalloproteases ('zincins'), catalytic domain"/>
    <property type="match status" value="1"/>
</dbReference>
<keyword evidence="8 10" id="KW-0482">Metalloprotease</keyword>
<evidence type="ECO:0000256" key="12">
    <source>
        <dbReference type="SAM" id="Phobius"/>
    </source>
</evidence>
<dbReference type="GO" id="GO:0046872">
    <property type="term" value="F:metal ion binding"/>
    <property type="evidence" value="ECO:0007669"/>
    <property type="project" value="UniProtKB-KW"/>
</dbReference>
<evidence type="ECO:0000256" key="1">
    <source>
        <dbReference type="ARBA" id="ARBA00022475"/>
    </source>
</evidence>
<dbReference type="PANTHER" id="PTHR43221">
    <property type="entry name" value="PROTEASE HTPX"/>
    <property type="match status" value="1"/>
</dbReference>
<keyword evidence="4" id="KW-0479">Metal-binding</keyword>
<dbReference type="EMBL" id="FMXQ01000003">
    <property type="protein sequence ID" value="SDB25607.1"/>
    <property type="molecule type" value="Genomic_DNA"/>
</dbReference>
<evidence type="ECO:0000256" key="2">
    <source>
        <dbReference type="ARBA" id="ARBA00022670"/>
    </source>
</evidence>
<sequence>MGTYGLKTHIWNNRLKTVILLAGFPFLMLMICFAFALVISAFDNPDIGEGFENAFELMPVLVPIALAVSLLWWVIAFFAHQGIIDATTGAHVLDRRTSPRVWNLLENLCISRGITMPTLRMIDTDVRNAFASGIREKHYSITVTRGLVESLDDAELEAVLAHELTHIRNRDVQLLVIAAVFVGVISLVGDLLVRSPRALLYTSGRSRRSSSSSSGKGGGGAIILILVAVAIFILARFLAIALRFAVSRRREYLADAGAAELTRNPDAMIGALRKISGHSELKAPSQVQQMFIDLPKASGLAGLFASHPPIEDRIAALVEYAGGMDIAISPRIEGATGEPPEIGRDDARPPLPGPGPGAGPWG</sequence>
<feature type="transmembrane region" description="Helical" evidence="12">
    <location>
        <begin position="60"/>
        <end position="79"/>
    </location>
</feature>
<feature type="compositionally biased region" description="Pro residues" evidence="11">
    <location>
        <begin position="349"/>
        <end position="362"/>
    </location>
</feature>
<dbReference type="AlphaFoldDB" id="A0A1G6BYF6"/>
<evidence type="ECO:0000256" key="8">
    <source>
        <dbReference type="ARBA" id="ARBA00023049"/>
    </source>
</evidence>
<keyword evidence="6 10" id="KW-0862">Zinc</keyword>
<dbReference type="GO" id="GO:0004222">
    <property type="term" value="F:metalloendopeptidase activity"/>
    <property type="evidence" value="ECO:0007669"/>
    <property type="project" value="InterPro"/>
</dbReference>
<comment type="cofactor">
    <cofactor evidence="10">
        <name>Zn(2+)</name>
        <dbReference type="ChEBI" id="CHEBI:29105"/>
    </cofactor>
    <text evidence="10">Binds 1 zinc ion per subunit.</text>
</comment>
<evidence type="ECO:0000259" key="13">
    <source>
        <dbReference type="Pfam" id="PF01435"/>
    </source>
</evidence>
<keyword evidence="7 12" id="KW-1133">Transmembrane helix</keyword>
<feature type="transmembrane region" description="Helical" evidence="12">
    <location>
        <begin position="174"/>
        <end position="193"/>
    </location>
</feature>
<evidence type="ECO:0000313" key="15">
    <source>
        <dbReference type="Proteomes" id="UP000199071"/>
    </source>
</evidence>
<proteinExistence type="inferred from homology"/>
<dbReference type="InterPro" id="IPR001915">
    <property type="entry name" value="Peptidase_M48"/>
</dbReference>
<keyword evidence="15" id="KW-1185">Reference proteome</keyword>
<gene>
    <name evidence="14" type="ORF">SAMN02982931_02000</name>
</gene>
<feature type="transmembrane region" description="Helical" evidence="12">
    <location>
        <begin position="221"/>
        <end position="242"/>
    </location>
</feature>
<dbReference type="STRING" id="665467.SAMN02982931_02000"/>
<comment type="similarity">
    <text evidence="10">Belongs to the peptidase M48 family.</text>
</comment>
<reference evidence="14 15" key="1">
    <citation type="submission" date="2016-10" db="EMBL/GenBank/DDBJ databases">
        <authorList>
            <person name="de Groot N.N."/>
        </authorList>
    </citation>
    <scope>NUCLEOTIDE SEQUENCE [LARGE SCALE GENOMIC DNA]</scope>
    <source>
        <strain evidence="14 15">ATCC 35022</strain>
    </source>
</reference>
<keyword evidence="9 12" id="KW-0472">Membrane</keyword>
<dbReference type="GO" id="GO:0006508">
    <property type="term" value="P:proteolysis"/>
    <property type="evidence" value="ECO:0007669"/>
    <property type="project" value="UniProtKB-KW"/>
</dbReference>
<feature type="domain" description="Peptidase M48" evidence="13">
    <location>
        <begin position="102"/>
        <end position="320"/>
    </location>
</feature>
<dbReference type="RefSeq" id="WP_090876254.1">
    <property type="nucleotide sequence ID" value="NZ_FMXQ01000003.1"/>
</dbReference>
<feature type="transmembrane region" description="Helical" evidence="12">
    <location>
        <begin position="18"/>
        <end position="40"/>
    </location>
</feature>